<dbReference type="InterPro" id="IPR033949">
    <property type="entry name" value="CobQ_GATase1"/>
</dbReference>
<evidence type="ECO:0000313" key="5">
    <source>
        <dbReference type="Proteomes" id="UP000003793"/>
    </source>
</evidence>
<feature type="binding site" evidence="2">
    <location>
        <position position="128"/>
    </location>
    <ligand>
        <name>substrate</name>
    </ligand>
</feature>
<comment type="catalytic activity">
    <reaction evidence="2">
        <text>L-glutamine + H2O = L-glutamate + NH4(+)</text>
        <dbReference type="Rhea" id="RHEA:15889"/>
        <dbReference type="ChEBI" id="CHEBI:15377"/>
        <dbReference type="ChEBI" id="CHEBI:28938"/>
        <dbReference type="ChEBI" id="CHEBI:29985"/>
        <dbReference type="ChEBI" id="CHEBI:58359"/>
        <dbReference type="EC" id="3.5.1.2"/>
    </reaction>
</comment>
<comment type="pathway">
    <text evidence="2">Cell wall biogenesis; peptidoglycan biosynthesis.</text>
</comment>
<dbReference type="UniPathway" id="UPA00219"/>
<keyword evidence="2" id="KW-0961">Cell wall biogenesis/degradation</keyword>
<comment type="similarity">
    <text evidence="2">Belongs to the CobB/CobQ family. GatD subfamily.</text>
</comment>
<organism evidence="4 5">
    <name type="scientific">Coprococcus comes ATCC 27758</name>
    <dbReference type="NCBI Taxonomy" id="470146"/>
    <lineage>
        <taxon>Bacteria</taxon>
        <taxon>Bacillati</taxon>
        <taxon>Bacillota</taxon>
        <taxon>Clostridia</taxon>
        <taxon>Lachnospirales</taxon>
        <taxon>Lachnospiraceae</taxon>
        <taxon>Coprococcus</taxon>
    </lineage>
</organism>
<gene>
    <name evidence="2" type="primary">gatD</name>
    <name evidence="4" type="ORF">COPCOM_02434</name>
</gene>
<dbReference type="Proteomes" id="UP000003793">
    <property type="component" value="Unassembled WGS sequence"/>
</dbReference>
<dbReference type="GO" id="GO:0140282">
    <property type="term" value="F:carbon-nitrogen ligase activity on lipid II"/>
    <property type="evidence" value="ECO:0007669"/>
    <property type="project" value="UniProtKB-UniRule"/>
</dbReference>
<keyword evidence="2" id="KW-0133">Cell shape</keyword>
<dbReference type="InterPro" id="IPR043702">
    <property type="entry name" value="Lipid_II_synth_GatD"/>
</dbReference>
<dbReference type="PANTHER" id="PTHR21343">
    <property type="entry name" value="DETHIOBIOTIN SYNTHETASE"/>
    <property type="match status" value="1"/>
</dbReference>
<evidence type="ECO:0000256" key="1">
    <source>
        <dbReference type="ARBA" id="ARBA00022962"/>
    </source>
</evidence>
<dbReference type="CDD" id="cd01750">
    <property type="entry name" value="GATase1_CobQ"/>
    <property type="match status" value="1"/>
</dbReference>
<dbReference type="Pfam" id="PF07685">
    <property type="entry name" value="GATase_3"/>
    <property type="match status" value="1"/>
</dbReference>
<comment type="catalytic activity">
    <reaction evidence="2">
        <text>beta-D-GlcNAc-(1-&gt;4)-Mur2Ac(oyl-L-Ala-gamma-D-Glu-L-Lys-D-Ala-D-Ala)-di-trans,octa-cis-undecaprenyl diphosphate + L-glutamine + ATP + H2O = beta-D-GlcNAc-(1-&gt;4)-Mur2Ac(oyl-L-Ala-D-isoglutaminyl-L-Lys-D-Ala-D-Ala)-di-trans,octa-cis-undecaprenyl diphosphate + L-glutamate + ADP + phosphate + H(+)</text>
        <dbReference type="Rhea" id="RHEA:57928"/>
        <dbReference type="ChEBI" id="CHEBI:15377"/>
        <dbReference type="ChEBI" id="CHEBI:15378"/>
        <dbReference type="ChEBI" id="CHEBI:29985"/>
        <dbReference type="ChEBI" id="CHEBI:30616"/>
        <dbReference type="ChEBI" id="CHEBI:43474"/>
        <dbReference type="ChEBI" id="CHEBI:58359"/>
        <dbReference type="ChEBI" id="CHEBI:60033"/>
        <dbReference type="ChEBI" id="CHEBI:62233"/>
        <dbReference type="ChEBI" id="CHEBI:456216"/>
        <dbReference type="EC" id="6.3.5.13"/>
    </reaction>
</comment>
<dbReference type="GO" id="GO:0009236">
    <property type="term" value="P:cobalamin biosynthetic process"/>
    <property type="evidence" value="ECO:0007669"/>
    <property type="project" value="InterPro"/>
</dbReference>
<keyword evidence="2" id="KW-0378">Hydrolase</keyword>
<dbReference type="GO" id="GO:0071555">
    <property type="term" value="P:cell wall organization"/>
    <property type="evidence" value="ECO:0007669"/>
    <property type="project" value="UniProtKB-KW"/>
</dbReference>
<dbReference type="EC" id="3.5.1.2" evidence="2"/>
<dbReference type="Gene3D" id="3.40.50.880">
    <property type="match status" value="1"/>
</dbReference>
<comment type="caution">
    <text evidence="4">The sequence shown here is derived from an EMBL/GenBank/DDBJ whole genome shotgun (WGS) entry which is preliminary data.</text>
</comment>
<proteinExistence type="inferred from homology"/>
<dbReference type="GO" id="GO:0008360">
    <property type="term" value="P:regulation of cell shape"/>
    <property type="evidence" value="ECO:0007669"/>
    <property type="project" value="UniProtKB-KW"/>
</dbReference>
<dbReference type="EMBL" id="ABVR01000041">
    <property type="protein sequence ID" value="EEG89451.1"/>
    <property type="molecule type" value="Genomic_DNA"/>
</dbReference>
<dbReference type="PROSITE" id="PS51274">
    <property type="entry name" value="GATASE_COBBQ"/>
    <property type="match status" value="1"/>
</dbReference>
<protein>
    <recommendedName>
        <fullName evidence="2">Lipid II isoglutaminyl synthase (glutamine-hydrolyzing) subunit GatD</fullName>
        <ecNumber evidence="2">6.3.5.13</ecNumber>
    </recommendedName>
    <alternativeName>
        <fullName evidence="2">Lipid II isoglutaminyl synthase glutaminase subunit</fullName>
        <ecNumber evidence="2">3.5.1.2</ecNumber>
    </alternativeName>
</protein>
<comment type="caution">
    <text evidence="2">Lacks conserved residue(s) required for the propagation of feature annotation.</text>
</comment>
<dbReference type="PANTHER" id="PTHR21343:SF9">
    <property type="entry name" value="LIPID II ISOGLUTAMINYL SYNTHASE (GLUTAMINE-HYDROLYZING) SUBUNIT GATD"/>
    <property type="match status" value="1"/>
</dbReference>
<keyword evidence="2" id="KW-0436">Ligase</keyword>
<feature type="active site" description="Nucleophile" evidence="2">
    <location>
        <position position="94"/>
    </location>
</feature>
<feature type="domain" description="CobB/CobQ-like glutamine amidotransferase" evidence="3">
    <location>
        <begin position="4"/>
        <end position="187"/>
    </location>
</feature>
<accession>C0BBH7</accession>
<comment type="subunit">
    <text evidence="2">Forms a heterodimer with MurT.</text>
</comment>
<name>C0BBH7_9FIRM</name>
<dbReference type="InterPro" id="IPR011698">
    <property type="entry name" value="GATase_3"/>
</dbReference>
<evidence type="ECO:0000256" key="2">
    <source>
        <dbReference type="HAMAP-Rule" id="MF_02213"/>
    </source>
</evidence>
<reference evidence="4 5" key="1">
    <citation type="submission" date="2009-02" db="EMBL/GenBank/DDBJ databases">
        <authorList>
            <person name="Fulton L."/>
            <person name="Clifton S."/>
            <person name="Fulton B."/>
            <person name="Xu J."/>
            <person name="Minx P."/>
            <person name="Pepin K.H."/>
            <person name="Johnson M."/>
            <person name="Bhonagiri V."/>
            <person name="Nash W.E."/>
            <person name="Mardis E.R."/>
            <person name="Wilson R.K."/>
        </authorList>
    </citation>
    <scope>NUCLEOTIDE SEQUENCE [LARGE SCALE GENOMIC DNA]</scope>
    <source>
        <strain evidence="4 5">ATCC 27758</strain>
    </source>
</reference>
<dbReference type="GO" id="GO:0004359">
    <property type="term" value="F:glutaminase activity"/>
    <property type="evidence" value="ECO:0007669"/>
    <property type="project" value="UniProtKB-UniRule"/>
</dbReference>
<evidence type="ECO:0000259" key="3">
    <source>
        <dbReference type="Pfam" id="PF07685"/>
    </source>
</evidence>
<dbReference type="EC" id="6.3.5.13" evidence="2"/>
<dbReference type="InterPro" id="IPR029062">
    <property type="entry name" value="Class_I_gatase-like"/>
</dbReference>
<reference evidence="4 5" key="2">
    <citation type="submission" date="2009-03" db="EMBL/GenBank/DDBJ databases">
        <title>Draft genome sequence of Coprococcus comes (ATCC 27758).</title>
        <authorList>
            <person name="Sudarsanam P."/>
            <person name="Ley R."/>
            <person name="Guruge J."/>
            <person name="Turnbaugh P.J."/>
            <person name="Mahowald M."/>
            <person name="Liep D."/>
            <person name="Gordon J."/>
        </authorList>
    </citation>
    <scope>NUCLEOTIDE SEQUENCE [LARGE SCALE GENOMIC DNA]</scope>
    <source>
        <strain evidence="4 5">ATCC 27758</strain>
    </source>
</reference>
<dbReference type="HOGENOM" id="CLU_064047_1_0_9"/>
<keyword evidence="2" id="KW-0573">Peptidoglycan synthesis</keyword>
<keyword evidence="1 2" id="KW-0315">Glutamine amidotransferase</keyword>
<sequence length="212" mass="23706">MELNICHLYPDILNLYGDRGNIITMKRRMEDRGIKVNVEGCSIGETLDANRYDIFFIGGGQDFEQEVLLKDLGTGKAAEIRAAVEDEKTFLAICGGYQMLGQYYKTWDGVQLDFTGAINIHTVGSKERMIGNYMFETLPESSGAVVVGFENHSGKTYLGEGVSPLGKMLKGYGNNGEDQTEGARYKMSSEPIRTAPFYQRTRYSAILYYKLP</sequence>
<dbReference type="HAMAP" id="MF_02213">
    <property type="entry name" value="Lipid_II_synth_GatD"/>
    <property type="match status" value="1"/>
</dbReference>
<evidence type="ECO:0000313" key="4">
    <source>
        <dbReference type="EMBL" id="EEG89451.1"/>
    </source>
</evidence>
<comment type="function">
    <text evidence="2">The lipid II isoglutaminyl synthase complex catalyzes the formation of alpha-D-isoglutamine in the cell wall lipid II stem peptide. The GatD subunit catalyzes the hydrolysis of glutamine to glutamate and ammonia. The resulting ammonia molecule is channeled to the active site of MurT.</text>
</comment>
<dbReference type="GO" id="GO:0009252">
    <property type="term" value="P:peptidoglycan biosynthetic process"/>
    <property type="evidence" value="ECO:0007669"/>
    <property type="project" value="UniProtKB-UniRule"/>
</dbReference>
<dbReference type="SUPFAM" id="SSF52317">
    <property type="entry name" value="Class I glutamine amidotransferase-like"/>
    <property type="match status" value="1"/>
</dbReference>
<dbReference type="AlphaFoldDB" id="C0BBH7"/>